<organism evidence="4 5">
    <name type="scientific">Thalassotalea nanhaiensis</name>
    <dbReference type="NCBI Taxonomy" id="3065648"/>
    <lineage>
        <taxon>Bacteria</taxon>
        <taxon>Pseudomonadati</taxon>
        <taxon>Pseudomonadota</taxon>
        <taxon>Gammaproteobacteria</taxon>
        <taxon>Alteromonadales</taxon>
        <taxon>Colwelliaceae</taxon>
        <taxon>Thalassotalea</taxon>
    </lineage>
</organism>
<accession>A0ABY9TI86</accession>
<dbReference type="EMBL" id="CP134146">
    <property type="protein sequence ID" value="WNC68558.1"/>
    <property type="molecule type" value="Genomic_DNA"/>
</dbReference>
<dbReference type="InterPro" id="IPR036956">
    <property type="entry name" value="Impact_N_sf"/>
</dbReference>
<dbReference type="PANTHER" id="PTHR16301">
    <property type="entry name" value="IMPACT-RELATED"/>
    <property type="match status" value="1"/>
</dbReference>
<dbReference type="InterPro" id="IPR035647">
    <property type="entry name" value="EFG_III/V"/>
</dbReference>
<dbReference type="Gene3D" id="3.30.230.30">
    <property type="entry name" value="Impact, N-terminal domain"/>
    <property type="match status" value="1"/>
</dbReference>
<dbReference type="RefSeq" id="WP_348387713.1">
    <property type="nucleotide sequence ID" value="NZ_CP134146.1"/>
</dbReference>
<dbReference type="NCBIfam" id="TIGR00257">
    <property type="entry name" value="IMPACT_YIGZ"/>
    <property type="match status" value="1"/>
</dbReference>
<dbReference type="InterPro" id="IPR015796">
    <property type="entry name" value="Impact_YigZ-like"/>
</dbReference>
<dbReference type="PANTHER" id="PTHR16301:SF20">
    <property type="entry name" value="IMPACT FAMILY MEMBER YIGZ"/>
    <property type="match status" value="1"/>
</dbReference>
<keyword evidence="5" id="KW-1185">Reference proteome</keyword>
<dbReference type="PROSITE" id="PS00910">
    <property type="entry name" value="UPF0029"/>
    <property type="match status" value="1"/>
</dbReference>
<comment type="similarity">
    <text evidence="1">Belongs to the IMPACT family.</text>
</comment>
<dbReference type="Gene3D" id="3.30.70.240">
    <property type="match status" value="1"/>
</dbReference>
<dbReference type="InterPro" id="IPR001498">
    <property type="entry name" value="Impact_N"/>
</dbReference>
<feature type="domain" description="UPF0029" evidence="3">
    <location>
        <begin position="145"/>
        <end position="200"/>
    </location>
</feature>
<dbReference type="SUPFAM" id="SSF54211">
    <property type="entry name" value="Ribosomal protein S5 domain 2-like"/>
    <property type="match status" value="1"/>
</dbReference>
<dbReference type="InterPro" id="IPR015269">
    <property type="entry name" value="UPF0029_Impact_C"/>
</dbReference>
<proteinExistence type="inferred from homology"/>
<evidence type="ECO:0000313" key="4">
    <source>
        <dbReference type="EMBL" id="WNC68558.1"/>
    </source>
</evidence>
<dbReference type="InterPro" id="IPR023582">
    <property type="entry name" value="Impact"/>
</dbReference>
<evidence type="ECO:0000256" key="1">
    <source>
        <dbReference type="ARBA" id="ARBA00007665"/>
    </source>
</evidence>
<feature type="domain" description="Impact N-terminal" evidence="2">
    <location>
        <begin position="23"/>
        <end position="129"/>
    </location>
</feature>
<dbReference type="InterPro" id="IPR020568">
    <property type="entry name" value="Ribosomal_Su5_D2-typ_SF"/>
</dbReference>
<evidence type="ECO:0000313" key="5">
    <source>
        <dbReference type="Proteomes" id="UP001248581"/>
    </source>
</evidence>
<dbReference type="Proteomes" id="UP001248581">
    <property type="component" value="Chromosome"/>
</dbReference>
<evidence type="ECO:0000259" key="2">
    <source>
        <dbReference type="Pfam" id="PF01205"/>
    </source>
</evidence>
<dbReference type="Pfam" id="PF01205">
    <property type="entry name" value="Impact_N"/>
    <property type="match status" value="1"/>
</dbReference>
<evidence type="ECO:0000259" key="3">
    <source>
        <dbReference type="Pfam" id="PF09186"/>
    </source>
</evidence>
<name>A0ABY9TI86_9GAMM</name>
<sequence>MSVNTSPYLIPVNNLEFETIVNRSRFICSLKHCSDNAQVKSFIEQIRQQYPDASHHCYAFVSARPEDSQNYGFSDDGEPSGTAGRPMLAVLQGSNIGEVCAVVTRYFGGVKLGTGGLQRAYGNSVRQALLELPTTLKIPTEQVFITCDYQQVKDIEHTLLGFDGVVINQYYAIDVNLEVELPIPNIAKFCQRITELTSGRVVPTKKN</sequence>
<gene>
    <name evidence="4" type="ORF">RI845_00050</name>
</gene>
<dbReference type="Pfam" id="PF09186">
    <property type="entry name" value="DUF1949"/>
    <property type="match status" value="1"/>
</dbReference>
<reference evidence="5" key="1">
    <citation type="submission" date="2023-09" db="EMBL/GenBank/DDBJ databases">
        <authorList>
            <person name="Li S."/>
            <person name="Li X."/>
            <person name="Zhang C."/>
            <person name="Zhao Z."/>
        </authorList>
    </citation>
    <scope>NUCLEOTIDE SEQUENCE [LARGE SCALE GENOMIC DNA]</scope>
    <source>
        <strain evidence="5">SQ345</strain>
    </source>
</reference>
<protein>
    <submittedName>
        <fullName evidence="4">YigZ family protein</fullName>
    </submittedName>
</protein>
<dbReference type="SUPFAM" id="SSF54980">
    <property type="entry name" value="EF-G C-terminal domain-like"/>
    <property type="match status" value="1"/>
</dbReference>
<dbReference type="InterPro" id="IPR020569">
    <property type="entry name" value="UPF0029_Impact_CS"/>
</dbReference>